<evidence type="ECO:0000256" key="1">
    <source>
        <dbReference type="SAM" id="MobiDB-lite"/>
    </source>
</evidence>
<name>M4BLN0_HYAAE</name>
<feature type="compositionally biased region" description="Basic residues" evidence="1">
    <location>
        <begin position="188"/>
        <end position="197"/>
    </location>
</feature>
<evidence type="ECO:0000259" key="2">
    <source>
        <dbReference type="PROSITE" id="PS50967"/>
    </source>
</evidence>
<dbReference type="EnsemblProtists" id="HpaT807315">
    <property type="protein sequence ID" value="HpaP807315"/>
    <property type="gene ID" value="HpaG807315"/>
</dbReference>
<keyword evidence="4" id="KW-1185">Reference proteome</keyword>
<dbReference type="InterPro" id="IPR032284">
    <property type="entry name" value="RecQ_Zn-bd"/>
</dbReference>
<dbReference type="GO" id="GO:0000166">
    <property type="term" value="F:nucleotide binding"/>
    <property type="evidence" value="ECO:0007669"/>
    <property type="project" value="InterPro"/>
</dbReference>
<evidence type="ECO:0000313" key="3">
    <source>
        <dbReference type="EnsemblProtists" id="HpaP807315"/>
    </source>
</evidence>
<dbReference type="GO" id="GO:0003676">
    <property type="term" value="F:nucleic acid binding"/>
    <property type="evidence" value="ECO:0007669"/>
    <property type="project" value="InterPro"/>
</dbReference>
<dbReference type="Gene3D" id="1.10.150.80">
    <property type="entry name" value="HRDC domain"/>
    <property type="match status" value="1"/>
</dbReference>
<dbReference type="STRING" id="559515.M4BLN0"/>
<dbReference type="InParanoid" id="M4BLN0"/>
<dbReference type="Proteomes" id="UP000011713">
    <property type="component" value="Unassembled WGS sequence"/>
</dbReference>
<reference evidence="3" key="2">
    <citation type="submission" date="2015-06" db="UniProtKB">
        <authorList>
            <consortium name="EnsemblProtists"/>
        </authorList>
    </citation>
    <scope>IDENTIFICATION</scope>
    <source>
        <strain evidence="3">Emoy2</strain>
    </source>
</reference>
<feature type="domain" description="HRDC" evidence="2">
    <location>
        <begin position="240"/>
        <end position="320"/>
    </location>
</feature>
<dbReference type="VEuPathDB" id="FungiDB:HpaG807315"/>
<dbReference type="Pfam" id="PF00570">
    <property type="entry name" value="HRDC"/>
    <property type="match status" value="1"/>
</dbReference>
<evidence type="ECO:0000313" key="4">
    <source>
        <dbReference type="Proteomes" id="UP000011713"/>
    </source>
</evidence>
<sequence length="432" mass="47084">MTEFCENQVECRRTSLLEYFGEHFSSEQCHGTCDNCKNKALGMTFEKSDVTEDCILLAGMIKTLHDGGDPTTIVQVAQIFLGLVVKGREWKQDQFSQLRGFGKGKGRYSRSEDQTNTKGFTTTFLSLGSNAIRLNRGERVRIVCKTKHQARASASDGIPQEHTKASKKKAPKKAAAAKKSTITDKTRKVTKKRRKAHAKDAVEELSDDYDDDAVGVATPTSTTVEYPLIPESTSSKRIPEHHVETLARMLKDWRASVCDSENVMPYHILTTAGIAAIANSVPLSNAELLKIDGVGRIRVKKYGEAIIGIVKHHLEKHNLVPTPAPTSRSSSVLDSLDAMDSDVEIIEAPPVPKSSPFFQGRRNGTTTTVPCTRPNTGANSAVIDGGDGLNDIDWDAWDADVLSHTSSNATTASRKRSIGVSGATQTAKKRST</sequence>
<dbReference type="SUPFAM" id="SSF47819">
    <property type="entry name" value="HRDC-like"/>
    <property type="match status" value="1"/>
</dbReference>
<dbReference type="InterPro" id="IPR044876">
    <property type="entry name" value="HRDC_dom_sf"/>
</dbReference>
<feature type="compositionally biased region" description="Basic residues" evidence="1">
    <location>
        <begin position="165"/>
        <end position="176"/>
    </location>
</feature>
<dbReference type="AlphaFoldDB" id="M4BLN0"/>
<dbReference type="OMA" id="CDSENVM"/>
<dbReference type="InterPro" id="IPR036388">
    <property type="entry name" value="WH-like_DNA-bd_sf"/>
</dbReference>
<dbReference type="InterPro" id="IPR010997">
    <property type="entry name" value="HRDC-like_sf"/>
</dbReference>
<feature type="region of interest" description="Disordered" evidence="1">
    <location>
        <begin position="150"/>
        <end position="204"/>
    </location>
</feature>
<accession>M4BLN0</accession>
<feature type="region of interest" description="Disordered" evidence="1">
    <location>
        <begin position="404"/>
        <end position="432"/>
    </location>
</feature>
<dbReference type="Pfam" id="PF16124">
    <property type="entry name" value="RecQ_Zn_bind"/>
    <property type="match status" value="1"/>
</dbReference>
<proteinExistence type="predicted"/>
<reference evidence="4" key="1">
    <citation type="journal article" date="2010" name="Science">
        <title>Signatures of adaptation to obligate biotrophy in the Hyaloperonospora arabidopsidis genome.</title>
        <authorList>
            <person name="Baxter L."/>
            <person name="Tripathy S."/>
            <person name="Ishaque N."/>
            <person name="Boot N."/>
            <person name="Cabral A."/>
            <person name="Kemen E."/>
            <person name="Thines M."/>
            <person name="Ah-Fong A."/>
            <person name="Anderson R."/>
            <person name="Badejoko W."/>
            <person name="Bittner-Eddy P."/>
            <person name="Boore J.L."/>
            <person name="Chibucos M.C."/>
            <person name="Coates M."/>
            <person name="Dehal P."/>
            <person name="Delehaunty K."/>
            <person name="Dong S."/>
            <person name="Downton P."/>
            <person name="Dumas B."/>
            <person name="Fabro G."/>
            <person name="Fronick C."/>
            <person name="Fuerstenberg S.I."/>
            <person name="Fulton L."/>
            <person name="Gaulin E."/>
            <person name="Govers F."/>
            <person name="Hughes L."/>
            <person name="Humphray S."/>
            <person name="Jiang R.H."/>
            <person name="Judelson H."/>
            <person name="Kamoun S."/>
            <person name="Kyung K."/>
            <person name="Meijer H."/>
            <person name="Minx P."/>
            <person name="Morris P."/>
            <person name="Nelson J."/>
            <person name="Phuntumart V."/>
            <person name="Qutob D."/>
            <person name="Rehmany A."/>
            <person name="Rougon-Cardoso A."/>
            <person name="Ryden P."/>
            <person name="Torto-Alalibo T."/>
            <person name="Studholme D."/>
            <person name="Wang Y."/>
            <person name="Win J."/>
            <person name="Wood J."/>
            <person name="Clifton S.W."/>
            <person name="Rogers J."/>
            <person name="Van den Ackerveken G."/>
            <person name="Jones J.D."/>
            <person name="McDowell J.M."/>
            <person name="Beynon J."/>
            <person name="Tyler B.M."/>
        </authorList>
    </citation>
    <scope>NUCLEOTIDE SEQUENCE [LARGE SCALE GENOMIC DNA]</scope>
    <source>
        <strain evidence="4">Emoy2</strain>
    </source>
</reference>
<protein>
    <recommendedName>
        <fullName evidence="2">HRDC domain-containing protein</fullName>
    </recommendedName>
</protein>
<dbReference type="SMART" id="SM00341">
    <property type="entry name" value="HRDC"/>
    <property type="match status" value="1"/>
</dbReference>
<dbReference type="Gene3D" id="1.10.10.10">
    <property type="entry name" value="Winged helix-like DNA-binding domain superfamily/Winged helix DNA-binding domain"/>
    <property type="match status" value="1"/>
</dbReference>
<dbReference type="HOGENOM" id="CLU_635310_0_0_1"/>
<dbReference type="PROSITE" id="PS50967">
    <property type="entry name" value="HRDC"/>
    <property type="match status" value="1"/>
</dbReference>
<dbReference type="EMBL" id="JH598389">
    <property type="status" value="NOT_ANNOTATED_CDS"/>
    <property type="molecule type" value="Genomic_DNA"/>
</dbReference>
<dbReference type="eggNOG" id="KOG0351">
    <property type="taxonomic scope" value="Eukaryota"/>
</dbReference>
<organism evidence="3 4">
    <name type="scientific">Hyaloperonospora arabidopsidis (strain Emoy2)</name>
    <name type="common">Downy mildew agent</name>
    <name type="synonym">Peronospora arabidopsidis</name>
    <dbReference type="NCBI Taxonomy" id="559515"/>
    <lineage>
        <taxon>Eukaryota</taxon>
        <taxon>Sar</taxon>
        <taxon>Stramenopiles</taxon>
        <taxon>Oomycota</taxon>
        <taxon>Peronosporomycetes</taxon>
        <taxon>Peronosporales</taxon>
        <taxon>Peronosporaceae</taxon>
        <taxon>Hyaloperonospora</taxon>
    </lineage>
</organism>
<dbReference type="InterPro" id="IPR002121">
    <property type="entry name" value="HRDC_dom"/>
</dbReference>
<feature type="region of interest" description="Disordered" evidence="1">
    <location>
        <begin position="349"/>
        <end position="379"/>
    </location>
</feature>
<feature type="compositionally biased region" description="Low complexity" evidence="1">
    <location>
        <begin position="362"/>
        <end position="377"/>
    </location>
</feature>